<evidence type="ECO:0000313" key="1">
    <source>
        <dbReference type="EMBL" id="PNR29277.1"/>
    </source>
</evidence>
<reference evidence="1 3" key="1">
    <citation type="journal article" date="2008" name="Science">
        <title>The Physcomitrella genome reveals evolutionary insights into the conquest of land by plants.</title>
        <authorList>
            <person name="Rensing S."/>
            <person name="Lang D."/>
            <person name="Zimmer A."/>
            <person name="Terry A."/>
            <person name="Salamov A."/>
            <person name="Shapiro H."/>
            <person name="Nishiyama T."/>
            <person name="Perroud P.-F."/>
            <person name="Lindquist E."/>
            <person name="Kamisugi Y."/>
            <person name="Tanahashi T."/>
            <person name="Sakakibara K."/>
            <person name="Fujita T."/>
            <person name="Oishi K."/>
            <person name="Shin-I T."/>
            <person name="Kuroki Y."/>
            <person name="Toyoda A."/>
            <person name="Suzuki Y."/>
            <person name="Hashimoto A."/>
            <person name="Yamaguchi K."/>
            <person name="Sugano A."/>
            <person name="Kohara Y."/>
            <person name="Fujiyama A."/>
            <person name="Anterola A."/>
            <person name="Aoki S."/>
            <person name="Ashton N."/>
            <person name="Barbazuk W.B."/>
            <person name="Barker E."/>
            <person name="Bennetzen J."/>
            <person name="Bezanilla M."/>
            <person name="Blankenship R."/>
            <person name="Cho S.H."/>
            <person name="Dutcher S."/>
            <person name="Estelle M."/>
            <person name="Fawcett J.A."/>
            <person name="Gundlach H."/>
            <person name="Hanada K."/>
            <person name="Heyl A."/>
            <person name="Hicks K.A."/>
            <person name="Hugh J."/>
            <person name="Lohr M."/>
            <person name="Mayer K."/>
            <person name="Melkozernov A."/>
            <person name="Murata T."/>
            <person name="Nelson D."/>
            <person name="Pils B."/>
            <person name="Prigge M."/>
            <person name="Reiss B."/>
            <person name="Renner T."/>
            <person name="Rombauts S."/>
            <person name="Rushton P."/>
            <person name="Sanderfoot A."/>
            <person name="Schween G."/>
            <person name="Shiu S.-H."/>
            <person name="Stueber K."/>
            <person name="Theodoulou F.L."/>
            <person name="Tu H."/>
            <person name="Van de Peer Y."/>
            <person name="Verrier P.J."/>
            <person name="Waters E."/>
            <person name="Wood A."/>
            <person name="Yang L."/>
            <person name="Cove D."/>
            <person name="Cuming A."/>
            <person name="Hasebe M."/>
            <person name="Lucas S."/>
            <person name="Mishler D.B."/>
            <person name="Reski R."/>
            <person name="Grigoriev I."/>
            <person name="Quatrano R.S."/>
            <person name="Boore J.L."/>
        </authorList>
    </citation>
    <scope>NUCLEOTIDE SEQUENCE [LARGE SCALE GENOMIC DNA]</scope>
    <source>
        <strain evidence="2 3">cv. Gransden 2004</strain>
    </source>
</reference>
<reference evidence="2" key="3">
    <citation type="submission" date="2020-12" db="UniProtKB">
        <authorList>
            <consortium name="EnsemblPlants"/>
        </authorList>
    </citation>
    <scope>IDENTIFICATION</scope>
</reference>
<dbReference type="EnsemblPlants" id="Pp3c23_12300V3.1">
    <property type="protein sequence ID" value="PAC:32950896.CDS.1"/>
    <property type="gene ID" value="Pp3c23_12300"/>
</dbReference>
<dbReference type="AlphaFoldDB" id="A0A2K1IJ23"/>
<protein>
    <submittedName>
        <fullName evidence="1 2">Uncharacterized protein</fullName>
    </submittedName>
</protein>
<dbReference type="InParanoid" id="A0A2K1IJ23"/>
<evidence type="ECO:0000313" key="3">
    <source>
        <dbReference type="Proteomes" id="UP000006727"/>
    </source>
</evidence>
<keyword evidence="3" id="KW-1185">Reference proteome</keyword>
<gene>
    <name evidence="1" type="ORF">PHYPA_027969</name>
</gene>
<reference evidence="1 3" key="2">
    <citation type="journal article" date="2018" name="Plant J.">
        <title>The Physcomitrella patens chromosome-scale assembly reveals moss genome structure and evolution.</title>
        <authorList>
            <person name="Lang D."/>
            <person name="Ullrich K.K."/>
            <person name="Murat F."/>
            <person name="Fuchs J."/>
            <person name="Jenkins J."/>
            <person name="Haas F.B."/>
            <person name="Piednoel M."/>
            <person name="Gundlach H."/>
            <person name="Van Bel M."/>
            <person name="Meyberg R."/>
            <person name="Vives C."/>
            <person name="Morata J."/>
            <person name="Symeonidi A."/>
            <person name="Hiss M."/>
            <person name="Muchero W."/>
            <person name="Kamisugi Y."/>
            <person name="Saleh O."/>
            <person name="Blanc G."/>
            <person name="Decker E.L."/>
            <person name="van Gessel N."/>
            <person name="Grimwood J."/>
            <person name="Hayes R.D."/>
            <person name="Graham S.W."/>
            <person name="Gunter L.E."/>
            <person name="McDaniel S.F."/>
            <person name="Hoernstein S.N.W."/>
            <person name="Larsson A."/>
            <person name="Li F.W."/>
            <person name="Perroud P.F."/>
            <person name="Phillips J."/>
            <person name="Ranjan P."/>
            <person name="Rokshar D.S."/>
            <person name="Rothfels C.J."/>
            <person name="Schneider L."/>
            <person name="Shu S."/>
            <person name="Stevenson D.W."/>
            <person name="Thummler F."/>
            <person name="Tillich M."/>
            <person name="Villarreal Aguilar J.C."/>
            <person name="Widiez T."/>
            <person name="Wong G.K."/>
            <person name="Wymore A."/>
            <person name="Zhang Y."/>
            <person name="Zimmer A.D."/>
            <person name="Quatrano R.S."/>
            <person name="Mayer K.F.X."/>
            <person name="Goodstein D."/>
            <person name="Casacuberta J.M."/>
            <person name="Vandepoele K."/>
            <person name="Reski R."/>
            <person name="Cuming A.C."/>
            <person name="Tuskan G.A."/>
            <person name="Maumus F."/>
            <person name="Salse J."/>
            <person name="Schmutz J."/>
            <person name="Rensing S.A."/>
        </authorList>
    </citation>
    <scope>NUCLEOTIDE SEQUENCE [LARGE SCALE GENOMIC DNA]</scope>
    <source>
        <strain evidence="2 3">cv. Gransden 2004</strain>
    </source>
</reference>
<dbReference type="EMBL" id="ABEU02000023">
    <property type="protein sequence ID" value="PNR29277.1"/>
    <property type="molecule type" value="Genomic_DNA"/>
</dbReference>
<name>A0A2K1IJ23_PHYPA</name>
<proteinExistence type="predicted"/>
<dbReference type="Proteomes" id="UP000006727">
    <property type="component" value="Chromosome 23"/>
</dbReference>
<accession>A0A2K1IJ23</accession>
<dbReference type="Gramene" id="Pp3c23_12300V3.1">
    <property type="protein sequence ID" value="PAC:32950896.CDS.1"/>
    <property type="gene ID" value="Pp3c23_12300"/>
</dbReference>
<dbReference type="Gramene" id="Pp3c23_12300V3.2">
    <property type="protein sequence ID" value="PAC:32950897.CDS.1"/>
    <property type="gene ID" value="Pp3c23_12300"/>
</dbReference>
<organism evidence="1">
    <name type="scientific">Physcomitrium patens</name>
    <name type="common">Spreading-leaved earth moss</name>
    <name type="synonym">Physcomitrella patens</name>
    <dbReference type="NCBI Taxonomy" id="3218"/>
    <lineage>
        <taxon>Eukaryota</taxon>
        <taxon>Viridiplantae</taxon>
        <taxon>Streptophyta</taxon>
        <taxon>Embryophyta</taxon>
        <taxon>Bryophyta</taxon>
        <taxon>Bryophytina</taxon>
        <taxon>Bryopsida</taxon>
        <taxon>Funariidae</taxon>
        <taxon>Funariales</taxon>
        <taxon>Funariaceae</taxon>
        <taxon>Physcomitrium</taxon>
    </lineage>
</organism>
<dbReference type="EnsemblPlants" id="Pp3c23_12300V3.2">
    <property type="protein sequence ID" value="PAC:32950897.CDS.1"/>
    <property type="gene ID" value="Pp3c23_12300"/>
</dbReference>
<sequence length="54" mass="6346">MEIMTPTKIVLVNVRPCLRYFIACLFGLFVRMEWHLNCLVITKIGTQSYKGIKR</sequence>
<evidence type="ECO:0000313" key="2">
    <source>
        <dbReference type="EnsemblPlants" id="PAC:32950896.CDS.1"/>
    </source>
</evidence>